<dbReference type="GO" id="GO:1905475">
    <property type="term" value="P:regulation of protein localization to membrane"/>
    <property type="evidence" value="ECO:0007669"/>
    <property type="project" value="TreeGrafter"/>
</dbReference>
<keyword evidence="7 12" id="KW-0472">Membrane</keyword>
<dbReference type="EMBL" id="JAVRBK010000003">
    <property type="protein sequence ID" value="KAK5645726.1"/>
    <property type="molecule type" value="Genomic_DNA"/>
</dbReference>
<dbReference type="GO" id="GO:0005576">
    <property type="term" value="C:extracellular region"/>
    <property type="evidence" value="ECO:0007669"/>
    <property type="project" value="TreeGrafter"/>
</dbReference>
<evidence type="ECO:0000313" key="16">
    <source>
        <dbReference type="Proteomes" id="UP001329430"/>
    </source>
</evidence>
<comment type="function">
    <text evidence="12">Cell surface proteoglycan.</text>
</comment>
<dbReference type="Pfam" id="PF01153">
    <property type="entry name" value="Glypican"/>
    <property type="match status" value="1"/>
</dbReference>
<feature type="signal peptide" evidence="14">
    <location>
        <begin position="1"/>
        <end position="20"/>
    </location>
</feature>
<evidence type="ECO:0000256" key="8">
    <source>
        <dbReference type="ARBA" id="ARBA00023180"/>
    </source>
</evidence>
<keyword evidence="16" id="KW-1185">Reference proteome</keyword>
<comment type="caution">
    <text evidence="15">The sequence shown here is derived from an EMBL/GenBank/DDBJ whole genome shotgun (WGS) entry which is preliminary data.</text>
</comment>
<dbReference type="GO" id="GO:0098552">
    <property type="term" value="C:side of membrane"/>
    <property type="evidence" value="ECO:0007669"/>
    <property type="project" value="UniProtKB-KW"/>
</dbReference>
<evidence type="ECO:0000256" key="5">
    <source>
        <dbReference type="ARBA" id="ARBA00022729"/>
    </source>
</evidence>
<keyword evidence="6 12" id="KW-0654">Proteoglycan</keyword>
<evidence type="ECO:0000256" key="13">
    <source>
        <dbReference type="SAM" id="MobiDB-lite"/>
    </source>
</evidence>
<protein>
    <recommendedName>
        <fullName evidence="17">Glypican-5</fullName>
    </recommendedName>
</protein>
<evidence type="ECO:0000256" key="9">
    <source>
        <dbReference type="ARBA" id="ARBA00023207"/>
    </source>
</evidence>
<name>A0AAN7ZQ98_9COLE</name>
<keyword evidence="10 12" id="KW-0449">Lipoprotein</keyword>
<dbReference type="GO" id="GO:0005886">
    <property type="term" value="C:plasma membrane"/>
    <property type="evidence" value="ECO:0007669"/>
    <property type="project" value="UniProtKB-SubCell"/>
</dbReference>
<evidence type="ECO:0000256" key="7">
    <source>
        <dbReference type="ARBA" id="ARBA00023136"/>
    </source>
</evidence>
<feature type="chain" id="PRO_5042939435" description="Glypican-5" evidence="14">
    <location>
        <begin position="21"/>
        <end position="631"/>
    </location>
</feature>
<reference evidence="15 16" key="1">
    <citation type="journal article" date="2024" name="Insects">
        <title>An Improved Chromosome-Level Genome Assembly of the Firefly Pyrocoelia pectoralis.</title>
        <authorList>
            <person name="Fu X."/>
            <person name="Meyer-Rochow V.B."/>
            <person name="Ballantyne L."/>
            <person name="Zhu X."/>
        </authorList>
    </citation>
    <scope>NUCLEOTIDE SEQUENCE [LARGE SCALE GENOMIC DNA]</scope>
    <source>
        <strain evidence="15">XCY_ONT2</strain>
    </source>
</reference>
<evidence type="ECO:0000256" key="2">
    <source>
        <dbReference type="ARBA" id="ARBA00010260"/>
    </source>
</evidence>
<dbReference type="InterPro" id="IPR001863">
    <property type="entry name" value="Glypican"/>
</dbReference>
<accession>A0AAN7ZQ98</accession>
<dbReference type="GO" id="GO:0016477">
    <property type="term" value="P:cell migration"/>
    <property type="evidence" value="ECO:0007669"/>
    <property type="project" value="TreeGrafter"/>
</dbReference>
<keyword evidence="4 12" id="KW-0336">GPI-anchor</keyword>
<dbReference type="PANTHER" id="PTHR10822">
    <property type="entry name" value="GLYPICAN"/>
    <property type="match status" value="1"/>
</dbReference>
<evidence type="ECO:0000256" key="4">
    <source>
        <dbReference type="ARBA" id="ARBA00022622"/>
    </source>
</evidence>
<keyword evidence="8" id="KW-0325">Glycoprotein</keyword>
<comment type="similarity">
    <text evidence="2 11">Belongs to the glypican family.</text>
</comment>
<evidence type="ECO:0000256" key="14">
    <source>
        <dbReference type="SAM" id="SignalP"/>
    </source>
</evidence>
<dbReference type="PANTHER" id="PTHR10822:SF29">
    <property type="entry name" value="DIVISION ABNORMALLY DELAYED PROTEIN"/>
    <property type="match status" value="1"/>
</dbReference>
<keyword evidence="5 14" id="KW-0732">Signal</keyword>
<evidence type="ECO:0008006" key="17">
    <source>
        <dbReference type="Google" id="ProtNLM"/>
    </source>
</evidence>
<evidence type="ECO:0000256" key="11">
    <source>
        <dbReference type="RuleBase" id="RU003518"/>
    </source>
</evidence>
<keyword evidence="3" id="KW-1003">Cell membrane</keyword>
<evidence type="ECO:0000256" key="1">
    <source>
        <dbReference type="ARBA" id="ARBA00004609"/>
    </source>
</evidence>
<dbReference type="GO" id="GO:0009986">
    <property type="term" value="C:cell surface"/>
    <property type="evidence" value="ECO:0007669"/>
    <property type="project" value="TreeGrafter"/>
</dbReference>
<comment type="subcellular location">
    <subcellularLocation>
        <location evidence="1 12">Cell membrane</location>
        <topology evidence="1 12">Lipid-anchor</topology>
        <topology evidence="1 12">GPI-anchor</topology>
    </subcellularLocation>
</comment>
<evidence type="ECO:0000313" key="15">
    <source>
        <dbReference type="EMBL" id="KAK5645726.1"/>
    </source>
</evidence>
<proteinExistence type="inferred from homology"/>
<evidence type="ECO:0000256" key="3">
    <source>
        <dbReference type="ARBA" id="ARBA00022475"/>
    </source>
</evidence>
<dbReference type="Proteomes" id="UP001329430">
    <property type="component" value="Chromosome 3"/>
</dbReference>
<evidence type="ECO:0000256" key="6">
    <source>
        <dbReference type="ARBA" id="ARBA00022974"/>
    </source>
</evidence>
<dbReference type="GO" id="GO:0090263">
    <property type="term" value="P:positive regulation of canonical Wnt signaling pathway"/>
    <property type="evidence" value="ECO:0007669"/>
    <property type="project" value="TreeGrafter"/>
</dbReference>
<evidence type="ECO:0000256" key="10">
    <source>
        <dbReference type="ARBA" id="ARBA00023288"/>
    </source>
</evidence>
<dbReference type="AlphaFoldDB" id="A0AAN7ZQ98"/>
<organism evidence="15 16">
    <name type="scientific">Pyrocoelia pectoralis</name>
    <dbReference type="NCBI Taxonomy" id="417401"/>
    <lineage>
        <taxon>Eukaryota</taxon>
        <taxon>Metazoa</taxon>
        <taxon>Ecdysozoa</taxon>
        <taxon>Arthropoda</taxon>
        <taxon>Hexapoda</taxon>
        <taxon>Insecta</taxon>
        <taxon>Pterygota</taxon>
        <taxon>Neoptera</taxon>
        <taxon>Endopterygota</taxon>
        <taxon>Coleoptera</taxon>
        <taxon>Polyphaga</taxon>
        <taxon>Elateriformia</taxon>
        <taxon>Elateroidea</taxon>
        <taxon>Lampyridae</taxon>
        <taxon>Lampyrinae</taxon>
        <taxon>Pyrocoelia</taxon>
    </lineage>
</organism>
<evidence type="ECO:0000256" key="12">
    <source>
        <dbReference type="RuleBase" id="RU003519"/>
    </source>
</evidence>
<keyword evidence="9 12" id="KW-0357">Heparan sulfate</keyword>
<gene>
    <name evidence="15" type="ORF">RI129_004190</name>
</gene>
<feature type="region of interest" description="Disordered" evidence="13">
    <location>
        <begin position="518"/>
        <end position="598"/>
    </location>
</feature>
<sequence>MFQFNVKSFVLISFCFSAVASRIVENSRVKRTMQQDLNNSCENVKPFFEMRNISVESFDRPKGTVCGGQCCSGETEAALKMQGQKDFSALLRHNSRSIQGLLNSTATTLQNHVTALSSQSENKTHLLFSQIYQQMSILSKEPISMLYKDILQYIQVNGSQNLLSTTDVDMKTVVTRFFTELFPLVYHQIAKALAPDFSPDYKVCLKEIIKEIQPFGDIPRQLSQSLTKSLEATRLLLQAFDIGIEVLNTTDTLLTEDGGKGNVECHHALMKMTYCPKCLGLVGKEKPCSGYCLNVLRGCLTKYVAELDSPWNSYVEAIERLVIAIKQHNNEVGVNVDLVIRGLDTRISEAIMYAMEKEPEIDVRVKRACGPAKLLEVTEDPRVLATSTVPSNSLGNGSKRVASNLRVFPASPVNQLQQFLVSIAKSKGFYGNLADNLCKDESYAEPKDIHCWNGERIGEYTKTVVDSGISMQKYNPEVKPSIDLQHLDPRIANLADKLRHVHQMIIAALGAAGLPESDNFMQSDSADGSGSGGGPDIMDDTDDADGRSGSGSGHGPIVTPNSPSNNGGGQTRVVNYSGTGTGRKHDPQHATPQEPVEVPTNDIKENSASIPYCDFTFISCAILLIASVTRY</sequence>